<dbReference type="OrthoDB" id="7864247at2759"/>
<evidence type="ECO:0000313" key="2">
    <source>
        <dbReference type="Proteomes" id="UP000008744"/>
    </source>
</evidence>
<evidence type="ECO:0000313" key="1">
    <source>
        <dbReference type="EMBL" id="EDW24096.1"/>
    </source>
</evidence>
<gene>
    <name evidence="1" type="primary">Dper\GL23563</name>
    <name evidence="1" type="ORF">Dper_GL23563</name>
</gene>
<dbReference type="Proteomes" id="UP000008744">
    <property type="component" value="Unassembled WGS sequence"/>
</dbReference>
<dbReference type="HOGENOM" id="CLU_2707384_0_0_1"/>
<dbReference type="EMBL" id="CH479179">
    <property type="protein sequence ID" value="EDW24096.1"/>
    <property type="molecule type" value="Genomic_DNA"/>
</dbReference>
<dbReference type="AlphaFoldDB" id="B4G2Q1"/>
<name>B4G2Q1_DROPE</name>
<dbReference type="KEGG" id="dpe:6587585"/>
<reference evidence="1 2" key="1">
    <citation type="journal article" date="2007" name="Nature">
        <title>Evolution of genes and genomes on the Drosophila phylogeny.</title>
        <authorList>
            <consortium name="Drosophila 12 Genomes Consortium"/>
            <person name="Clark A.G."/>
            <person name="Eisen M.B."/>
            <person name="Smith D.R."/>
            <person name="Bergman C.M."/>
            <person name="Oliver B."/>
            <person name="Markow T.A."/>
            <person name="Kaufman T.C."/>
            <person name="Kellis M."/>
            <person name="Gelbart W."/>
            <person name="Iyer V.N."/>
            <person name="Pollard D.A."/>
            <person name="Sackton T.B."/>
            <person name="Larracuente A.M."/>
            <person name="Singh N.D."/>
            <person name="Abad J.P."/>
            <person name="Abt D.N."/>
            <person name="Adryan B."/>
            <person name="Aguade M."/>
            <person name="Akashi H."/>
            <person name="Anderson W.W."/>
            <person name="Aquadro C.F."/>
            <person name="Ardell D.H."/>
            <person name="Arguello R."/>
            <person name="Artieri C.G."/>
            <person name="Barbash D.A."/>
            <person name="Barker D."/>
            <person name="Barsanti P."/>
            <person name="Batterham P."/>
            <person name="Batzoglou S."/>
            <person name="Begun D."/>
            <person name="Bhutkar A."/>
            <person name="Blanco E."/>
            <person name="Bosak S.A."/>
            <person name="Bradley R.K."/>
            <person name="Brand A.D."/>
            <person name="Brent M.R."/>
            <person name="Brooks A.N."/>
            <person name="Brown R.H."/>
            <person name="Butlin R.K."/>
            <person name="Caggese C."/>
            <person name="Calvi B.R."/>
            <person name="Bernardo de Carvalho A."/>
            <person name="Caspi A."/>
            <person name="Castrezana S."/>
            <person name="Celniker S.E."/>
            <person name="Chang J.L."/>
            <person name="Chapple C."/>
            <person name="Chatterji S."/>
            <person name="Chinwalla A."/>
            <person name="Civetta A."/>
            <person name="Clifton S.W."/>
            <person name="Comeron J.M."/>
            <person name="Costello J.C."/>
            <person name="Coyne J.A."/>
            <person name="Daub J."/>
            <person name="David R.G."/>
            <person name="Delcher A.L."/>
            <person name="Delehaunty K."/>
            <person name="Do C.B."/>
            <person name="Ebling H."/>
            <person name="Edwards K."/>
            <person name="Eickbush T."/>
            <person name="Evans J.D."/>
            <person name="Filipski A."/>
            <person name="Findeiss S."/>
            <person name="Freyhult E."/>
            <person name="Fulton L."/>
            <person name="Fulton R."/>
            <person name="Garcia A.C."/>
            <person name="Gardiner A."/>
            <person name="Garfield D.A."/>
            <person name="Garvin B.E."/>
            <person name="Gibson G."/>
            <person name="Gilbert D."/>
            <person name="Gnerre S."/>
            <person name="Godfrey J."/>
            <person name="Good R."/>
            <person name="Gotea V."/>
            <person name="Gravely B."/>
            <person name="Greenberg A.J."/>
            <person name="Griffiths-Jones S."/>
            <person name="Gross S."/>
            <person name="Guigo R."/>
            <person name="Gustafson E.A."/>
            <person name="Haerty W."/>
            <person name="Hahn M.W."/>
            <person name="Halligan D.L."/>
            <person name="Halpern A.L."/>
            <person name="Halter G.M."/>
            <person name="Han M.V."/>
            <person name="Heger A."/>
            <person name="Hillier L."/>
            <person name="Hinrichs A.S."/>
            <person name="Holmes I."/>
            <person name="Hoskins R.A."/>
            <person name="Hubisz M.J."/>
            <person name="Hultmark D."/>
            <person name="Huntley M.A."/>
            <person name="Jaffe D.B."/>
            <person name="Jagadeeshan S."/>
            <person name="Jeck W.R."/>
            <person name="Johnson J."/>
            <person name="Jones C.D."/>
            <person name="Jordan W.C."/>
            <person name="Karpen G.H."/>
            <person name="Kataoka E."/>
            <person name="Keightley P.D."/>
            <person name="Kheradpour P."/>
            <person name="Kirkness E.F."/>
            <person name="Koerich L.B."/>
            <person name="Kristiansen K."/>
            <person name="Kudrna D."/>
            <person name="Kulathinal R.J."/>
            <person name="Kumar S."/>
            <person name="Kwok R."/>
            <person name="Lander E."/>
            <person name="Langley C.H."/>
            <person name="Lapoint R."/>
            <person name="Lazzaro B.P."/>
            <person name="Lee S.J."/>
            <person name="Levesque L."/>
            <person name="Li R."/>
            <person name="Lin C.F."/>
            <person name="Lin M.F."/>
            <person name="Lindblad-Toh K."/>
            <person name="Llopart A."/>
            <person name="Long M."/>
            <person name="Low L."/>
            <person name="Lozovsky E."/>
            <person name="Lu J."/>
            <person name="Luo M."/>
            <person name="Machado C.A."/>
            <person name="Makalowski W."/>
            <person name="Marzo M."/>
            <person name="Matsuda M."/>
            <person name="Matzkin L."/>
            <person name="McAllister B."/>
            <person name="McBride C.S."/>
            <person name="McKernan B."/>
            <person name="McKernan K."/>
            <person name="Mendez-Lago M."/>
            <person name="Minx P."/>
            <person name="Mollenhauer M.U."/>
            <person name="Montooth K."/>
            <person name="Mount S.M."/>
            <person name="Mu X."/>
            <person name="Myers E."/>
            <person name="Negre B."/>
            <person name="Newfeld S."/>
            <person name="Nielsen R."/>
            <person name="Noor M.A."/>
            <person name="O'Grady P."/>
            <person name="Pachter L."/>
            <person name="Papaceit M."/>
            <person name="Parisi M.J."/>
            <person name="Parisi M."/>
            <person name="Parts L."/>
            <person name="Pedersen J.S."/>
            <person name="Pesole G."/>
            <person name="Phillippy A.M."/>
            <person name="Ponting C.P."/>
            <person name="Pop M."/>
            <person name="Porcelli D."/>
            <person name="Powell J.R."/>
            <person name="Prohaska S."/>
            <person name="Pruitt K."/>
            <person name="Puig M."/>
            <person name="Quesneville H."/>
            <person name="Ram K.R."/>
            <person name="Rand D."/>
            <person name="Rasmussen M.D."/>
            <person name="Reed L.K."/>
            <person name="Reenan R."/>
            <person name="Reily A."/>
            <person name="Remington K.A."/>
            <person name="Rieger T.T."/>
            <person name="Ritchie M.G."/>
            <person name="Robin C."/>
            <person name="Rogers Y.H."/>
            <person name="Rohde C."/>
            <person name="Rozas J."/>
            <person name="Rubenfield M.J."/>
            <person name="Ruiz A."/>
            <person name="Russo S."/>
            <person name="Salzberg S.L."/>
            <person name="Sanchez-Gracia A."/>
            <person name="Saranga D.J."/>
            <person name="Sato H."/>
            <person name="Schaeffer S.W."/>
            <person name="Schatz M.C."/>
            <person name="Schlenke T."/>
            <person name="Schwartz R."/>
            <person name="Segarra C."/>
            <person name="Singh R.S."/>
            <person name="Sirot L."/>
            <person name="Sirota M."/>
            <person name="Sisneros N.B."/>
            <person name="Smith C.D."/>
            <person name="Smith T.F."/>
            <person name="Spieth J."/>
            <person name="Stage D.E."/>
            <person name="Stark A."/>
            <person name="Stephan W."/>
            <person name="Strausberg R.L."/>
            <person name="Strempel S."/>
            <person name="Sturgill D."/>
            <person name="Sutton G."/>
            <person name="Sutton G.G."/>
            <person name="Tao W."/>
            <person name="Teichmann S."/>
            <person name="Tobari Y.N."/>
            <person name="Tomimura Y."/>
            <person name="Tsolas J.M."/>
            <person name="Valente V.L."/>
            <person name="Venter E."/>
            <person name="Venter J.C."/>
            <person name="Vicario S."/>
            <person name="Vieira F.G."/>
            <person name="Vilella A.J."/>
            <person name="Villasante A."/>
            <person name="Walenz B."/>
            <person name="Wang J."/>
            <person name="Wasserman M."/>
            <person name="Watts T."/>
            <person name="Wilson D."/>
            <person name="Wilson R.K."/>
            <person name="Wing R.A."/>
            <person name="Wolfner M.F."/>
            <person name="Wong A."/>
            <person name="Wong G.K."/>
            <person name="Wu C.I."/>
            <person name="Wu G."/>
            <person name="Yamamoto D."/>
            <person name="Yang H.P."/>
            <person name="Yang S.P."/>
            <person name="Yorke J.A."/>
            <person name="Yoshida K."/>
            <person name="Zdobnov E."/>
            <person name="Zhang P."/>
            <person name="Zhang Y."/>
            <person name="Zimin A.V."/>
            <person name="Baldwin J."/>
            <person name="Abdouelleil A."/>
            <person name="Abdulkadir J."/>
            <person name="Abebe A."/>
            <person name="Abera B."/>
            <person name="Abreu J."/>
            <person name="Acer S.C."/>
            <person name="Aftuck L."/>
            <person name="Alexander A."/>
            <person name="An P."/>
            <person name="Anderson E."/>
            <person name="Anderson S."/>
            <person name="Arachi H."/>
            <person name="Azer M."/>
            <person name="Bachantsang P."/>
            <person name="Barry A."/>
            <person name="Bayul T."/>
            <person name="Berlin A."/>
            <person name="Bessette D."/>
            <person name="Bloom T."/>
            <person name="Blye J."/>
            <person name="Boguslavskiy L."/>
            <person name="Bonnet C."/>
            <person name="Boukhgalter B."/>
            <person name="Bourzgui I."/>
            <person name="Brown A."/>
            <person name="Cahill P."/>
            <person name="Channer S."/>
            <person name="Cheshatsang Y."/>
            <person name="Chuda L."/>
            <person name="Citroen M."/>
            <person name="Collymore A."/>
            <person name="Cooke P."/>
            <person name="Costello M."/>
            <person name="D'Aco K."/>
            <person name="Daza R."/>
            <person name="De Haan G."/>
            <person name="DeGray S."/>
            <person name="DeMaso C."/>
            <person name="Dhargay N."/>
            <person name="Dooley K."/>
            <person name="Dooley E."/>
            <person name="Doricent M."/>
            <person name="Dorje P."/>
            <person name="Dorjee K."/>
            <person name="Dupes A."/>
            <person name="Elong R."/>
            <person name="Falk J."/>
            <person name="Farina A."/>
            <person name="Faro S."/>
            <person name="Ferguson D."/>
            <person name="Fisher S."/>
            <person name="Foley C.D."/>
            <person name="Franke A."/>
            <person name="Friedrich D."/>
            <person name="Gadbois L."/>
            <person name="Gearin G."/>
            <person name="Gearin C.R."/>
            <person name="Giannoukos G."/>
            <person name="Goode T."/>
            <person name="Graham J."/>
            <person name="Grandbois E."/>
            <person name="Grewal S."/>
            <person name="Gyaltsen K."/>
            <person name="Hafez N."/>
            <person name="Hagos B."/>
            <person name="Hall J."/>
            <person name="Henson C."/>
            <person name="Hollinger A."/>
            <person name="Honan T."/>
            <person name="Huard M.D."/>
            <person name="Hughes L."/>
            <person name="Hurhula B."/>
            <person name="Husby M.E."/>
            <person name="Kamat A."/>
            <person name="Kanga B."/>
            <person name="Kashin S."/>
            <person name="Khazanovich D."/>
            <person name="Kisner P."/>
            <person name="Lance K."/>
            <person name="Lara M."/>
            <person name="Lee W."/>
            <person name="Lennon N."/>
            <person name="Letendre F."/>
            <person name="LeVine R."/>
            <person name="Lipovsky A."/>
            <person name="Liu X."/>
            <person name="Liu J."/>
            <person name="Liu S."/>
            <person name="Lokyitsang T."/>
            <person name="Lokyitsang Y."/>
            <person name="Lubonja R."/>
            <person name="Lui A."/>
            <person name="MacDonald P."/>
            <person name="Magnisalis V."/>
            <person name="Maru K."/>
            <person name="Matthews C."/>
            <person name="McCusker W."/>
            <person name="McDonough S."/>
            <person name="Mehta T."/>
            <person name="Meldrim J."/>
            <person name="Meneus L."/>
            <person name="Mihai O."/>
            <person name="Mihalev A."/>
            <person name="Mihova T."/>
            <person name="Mittelman R."/>
            <person name="Mlenga V."/>
            <person name="Montmayeur A."/>
            <person name="Mulrain L."/>
            <person name="Navidi A."/>
            <person name="Naylor J."/>
            <person name="Negash T."/>
            <person name="Nguyen T."/>
            <person name="Nguyen N."/>
            <person name="Nicol R."/>
            <person name="Norbu C."/>
            <person name="Norbu N."/>
            <person name="Novod N."/>
            <person name="O'Neill B."/>
            <person name="Osman S."/>
            <person name="Markiewicz E."/>
            <person name="Oyono O.L."/>
            <person name="Patti C."/>
            <person name="Phunkhang P."/>
            <person name="Pierre F."/>
            <person name="Priest M."/>
            <person name="Raghuraman S."/>
            <person name="Rege F."/>
            <person name="Reyes R."/>
            <person name="Rise C."/>
            <person name="Rogov P."/>
            <person name="Ross K."/>
            <person name="Ryan E."/>
            <person name="Settipalli S."/>
            <person name="Shea T."/>
            <person name="Sherpa N."/>
            <person name="Shi L."/>
            <person name="Shih D."/>
            <person name="Sparrow T."/>
            <person name="Spaulding J."/>
            <person name="Stalker J."/>
            <person name="Stange-Thomann N."/>
            <person name="Stavropoulos S."/>
            <person name="Stone C."/>
            <person name="Strader C."/>
            <person name="Tesfaye S."/>
            <person name="Thomson T."/>
            <person name="Thoulutsang Y."/>
            <person name="Thoulutsang D."/>
            <person name="Topham K."/>
            <person name="Topping I."/>
            <person name="Tsamla T."/>
            <person name="Vassiliev H."/>
            <person name="Vo A."/>
            <person name="Wangchuk T."/>
            <person name="Wangdi T."/>
            <person name="Weiand M."/>
            <person name="Wilkinson J."/>
            <person name="Wilson A."/>
            <person name="Yadav S."/>
            <person name="Young G."/>
            <person name="Yu Q."/>
            <person name="Zembek L."/>
            <person name="Zhong D."/>
            <person name="Zimmer A."/>
            <person name="Zwirko Z."/>
            <person name="Jaffe D.B."/>
            <person name="Alvarez P."/>
            <person name="Brockman W."/>
            <person name="Butler J."/>
            <person name="Chin C."/>
            <person name="Gnerre S."/>
            <person name="Grabherr M."/>
            <person name="Kleber M."/>
            <person name="Mauceli E."/>
            <person name="MacCallum I."/>
        </authorList>
    </citation>
    <scope>NUCLEOTIDE SEQUENCE [LARGE SCALE GENOMIC DNA]</scope>
    <source>
        <strain evidence="2">MSH-3 / Tucson 14011-0111.49</strain>
    </source>
</reference>
<protein>
    <submittedName>
        <fullName evidence="1">GL23563</fullName>
    </submittedName>
</protein>
<organism evidence="2">
    <name type="scientific">Drosophila persimilis</name>
    <name type="common">Fruit fly</name>
    <dbReference type="NCBI Taxonomy" id="7234"/>
    <lineage>
        <taxon>Eukaryota</taxon>
        <taxon>Metazoa</taxon>
        <taxon>Ecdysozoa</taxon>
        <taxon>Arthropoda</taxon>
        <taxon>Hexapoda</taxon>
        <taxon>Insecta</taxon>
        <taxon>Pterygota</taxon>
        <taxon>Neoptera</taxon>
        <taxon>Endopterygota</taxon>
        <taxon>Diptera</taxon>
        <taxon>Brachycera</taxon>
        <taxon>Muscomorpha</taxon>
        <taxon>Ephydroidea</taxon>
        <taxon>Drosophilidae</taxon>
        <taxon>Drosophila</taxon>
        <taxon>Sophophora</taxon>
    </lineage>
</organism>
<sequence>MGRPKVIGHNRPRKFVILPGRQLESGRKCRPYEVHAKDNRCVRKAPRKPTPIYRHKDHRYGLQLRHRHRSKSG</sequence>
<accession>B4G2Q1</accession>
<dbReference type="PhylomeDB" id="B4G2Q1"/>
<keyword evidence="2" id="KW-1185">Reference proteome</keyword>
<proteinExistence type="predicted"/>